<evidence type="ECO:0000256" key="1">
    <source>
        <dbReference type="SAM" id="MobiDB-lite"/>
    </source>
</evidence>
<proteinExistence type="predicted"/>
<reference evidence="2 3" key="1">
    <citation type="journal article" date="2022" name="bioRxiv">
        <title>Genomics of Preaxostyla Flagellates Illuminates Evolutionary Transitions and the Path Towards Mitochondrial Loss.</title>
        <authorList>
            <person name="Novak L.V.F."/>
            <person name="Treitli S.C."/>
            <person name="Pyrih J."/>
            <person name="Halakuc P."/>
            <person name="Pipaliya S.V."/>
            <person name="Vacek V."/>
            <person name="Brzon O."/>
            <person name="Soukal P."/>
            <person name="Eme L."/>
            <person name="Dacks J.B."/>
            <person name="Karnkowska A."/>
            <person name="Elias M."/>
            <person name="Hampl V."/>
        </authorList>
    </citation>
    <scope>NUCLEOTIDE SEQUENCE [LARGE SCALE GENOMIC DNA]</scope>
    <source>
        <strain evidence="2">NAU3</strain>
        <tissue evidence="2">Gut</tissue>
    </source>
</reference>
<feature type="compositionally biased region" description="Basic and acidic residues" evidence="1">
    <location>
        <begin position="20"/>
        <end position="35"/>
    </location>
</feature>
<dbReference type="EMBL" id="JARBJD010000056">
    <property type="protein sequence ID" value="KAK2956375.1"/>
    <property type="molecule type" value="Genomic_DNA"/>
</dbReference>
<dbReference type="Proteomes" id="UP001281761">
    <property type="component" value="Unassembled WGS sequence"/>
</dbReference>
<comment type="caution">
    <text evidence="2">The sequence shown here is derived from an EMBL/GenBank/DDBJ whole genome shotgun (WGS) entry which is preliminary data.</text>
</comment>
<organism evidence="2 3">
    <name type="scientific">Blattamonas nauphoetae</name>
    <dbReference type="NCBI Taxonomy" id="2049346"/>
    <lineage>
        <taxon>Eukaryota</taxon>
        <taxon>Metamonada</taxon>
        <taxon>Preaxostyla</taxon>
        <taxon>Oxymonadida</taxon>
        <taxon>Blattamonas</taxon>
    </lineage>
</organism>
<name>A0ABQ9XY10_9EUKA</name>
<protein>
    <submittedName>
        <fullName evidence="2">Uncharacterized protein</fullName>
    </submittedName>
</protein>
<keyword evidence="3" id="KW-1185">Reference proteome</keyword>
<evidence type="ECO:0000313" key="3">
    <source>
        <dbReference type="Proteomes" id="UP001281761"/>
    </source>
</evidence>
<sequence length="132" mass="14907">MSDVNDSGERSEVTEAGEGDNAKDERGWDDAKDLREGDDEKAVYKQSVTGVCLFPTRASDCGLVGVLNEMEEDCETLVNDFHLLLYDQLRLIGASCDERVQCLVVEVVEYPLKDVVDRHQHQNCQNALWDER</sequence>
<gene>
    <name evidence="2" type="ORF">BLNAU_8597</name>
</gene>
<feature type="region of interest" description="Disordered" evidence="1">
    <location>
        <begin position="1"/>
        <end position="35"/>
    </location>
</feature>
<accession>A0ABQ9XY10</accession>
<evidence type="ECO:0000313" key="2">
    <source>
        <dbReference type="EMBL" id="KAK2956375.1"/>
    </source>
</evidence>